<reference evidence="1" key="1">
    <citation type="submission" date="2018-05" db="EMBL/GenBank/DDBJ databases">
        <authorList>
            <person name="Lanie J.A."/>
            <person name="Ng W.-L."/>
            <person name="Kazmierczak K.M."/>
            <person name="Andrzejewski T.M."/>
            <person name="Davidsen T.M."/>
            <person name="Wayne K.J."/>
            <person name="Tettelin H."/>
            <person name="Glass J.I."/>
            <person name="Rusch D."/>
            <person name="Podicherti R."/>
            <person name="Tsui H.-C.T."/>
            <person name="Winkler M.E."/>
        </authorList>
    </citation>
    <scope>NUCLEOTIDE SEQUENCE</scope>
</reference>
<evidence type="ECO:0008006" key="2">
    <source>
        <dbReference type="Google" id="ProtNLM"/>
    </source>
</evidence>
<dbReference type="PANTHER" id="PTHR43394">
    <property type="entry name" value="ATP-DEPENDENT PERMEASE MDL1, MITOCHONDRIAL"/>
    <property type="match status" value="1"/>
</dbReference>
<dbReference type="InterPro" id="IPR039421">
    <property type="entry name" value="Type_1_exporter"/>
</dbReference>
<sequence>SVDTETENHIKQALNILMAGRTTLIIAHRLSTLEGADRVVVLKQGELVETGDHNSLIAADSEYAQLFRQQIHL</sequence>
<proteinExistence type="predicted"/>
<dbReference type="Gene3D" id="3.40.50.300">
    <property type="entry name" value="P-loop containing nucleotide triphosphate hydrolases"/>
    <property type="match status" value="1"/>
</dbReference>
<name>A0A382H567_9ZZZZ</name>
<accession>A0A382H567</accession>
<organism evidence="1">
    <name type="scientific">marine metagenome</name>
    <dbReference type="NCBI Taxonomy" id="408172"/>
    <lineage>
        <taxon>unclassified sequences</taxon>
        <taxon>metagenomes</taxon>
        <taxon>ecological metagenomes</taxon>
    </lineage>
</organism>
<dbReference type="GO" id="GO:0015421">
    <property type="term" value="F:ABC-type oligopeptide transporter activity"/>
    <property type="evidence" value="ECO:0007669"/>
    <property type="project" value="TreeGrafter"/>
</dbReference>
<dbReference type="InterPro" id="IPR027417">
    <property type="entry name" value="P-loop_NTPase"/>
</dbReference>
<evidence type="ECO:0000313" key="1">
    <source>
        <dbReference type="EMBL" id="SVB82275.1"/>
    </source>
</evidence>
<dbReference type="PANTHER" id="PTHR43394:SF1">
    <property type="entry name" value="ATP-BINDING CASSETTE SUB-FAMILY B MEMBER 10, MITOCHONDRIAL"/>
    <property type="match status" value="1"/>
</dbReference>
<protein>
    <recommendedName>
        <fullName evidence="2">ABC transporter domain-containing protein</fullName>
    </recommendedName>
</protein>
<dbReference type="SUPFAM" id="SSF52540">
    <property type="entry name" value="P-loop containing nucleoside triphosphate hydrolases"/>
    <property type="match status" value="1"/>
</dbReference>
<feature type="non-terminal residue" evidence="1">
    <location>
        <position position="1"/>
    </location>
</feature>
<dbReference type="AlphaFoldDB" id="A0A382H567"/>
<dbReference type="EMBL" id="UINC01059168">
    <property type="protein sequence ID" value="SVB82275.1"/>
    <property type="molecule type" value="Genomic_DNA"/>
</dbReference>
<gene>
    <name evidence="1" type="ORF">METZ01_LOCUS235129</name>
</gene>